<evidence type="ECO:0000313" key="1">
    <source>
        <dbReference type="EMBL" id="WWC68430.1"/>
    </source>
</evidence>
<accession>A0AAJ8L2N6</accession>
<dbReference type="Proteomes" id="UP000094020">
    <property type="component" value="Chromosome 3"/>
</dbReference>
<dbReference type="PANTHER" id="PTHR43245">
    <property type="entry name" value="BIFUNCTIONAL POLYMYXIN RESISTANCE PROTEIN ARNA"/>
    <property type="match status" value="1"/>
</dbReference>
<dbReference type="AlphaFoldDB" id="A0AAJ8L2N6"/>
<dbReference type="Gene3D" id="3.40.50.720">
    <property type="entry name" value="NAD(P)-binding Rossmann-like Domain"/>
    <property type="match status" value="1"/>
</dbReference>
<dbReference type="PANTHER" id="PTHR43245:SF11">
    <property type="entry name" value="LD23561P"/>
    <property type="match status" value="1"/>
</dbReference>
<sequence length="461" mass="51302">MSDKLKAPEVLPSVLILGGTTTIARTLAQYLLSPDSPKASFVRLADRFSVNPPTTYLDKSFLSLLNYSSSKLEYKQVNLLNTAKHIELFTPPTEFNGINIRTNGEDVFEGFGIVFDLTGEVSFDKPELLQISNTYQTSLSLATSASKLPSNLKPKSYVRLTFPFYEQKSLPSSSAGHSESAELKPDGVRGRWWNEVLRGIGQLDLNFGVIRCAAWYGPGTYLGEIVPRLVVGHVYQYLNQEMKFLYNADLRVNTVHSLDVAQALYLLSLYLLSKPRSEVISESSVPIPFSFASSSSSGFLGTSKRSSISETWKTIPTVVPENITVKVPLFNVVDENDSTQGSLAKIVAETWSIKFGFLNSAMASLVQQFAKNDFTEMVEDVNEMHVEAWSKMLASSDPPIESSPITPFLDDHAFRKMSICLDGSKAKRILGFKAIHPKVQVQELREIIKGFQEDRLWPKLS</sequence>
<organism evidence="1 2">
    <name type="scientific">Kwoniella pini CBS 10737</name>
    <dbReference type="NCBI Taxonomy" id="1296096"/>
    <lineage>
        <taxon>Eukaryota</taxon>
        <taxon>Fungi</taxon>
        <taxon>Dikarya</taxon>
        <taxon>Basidiomycota</taxon>
        <taxon>Agaricomycotina</taxon>
        <taxon>Tremellomycetes</taxon>
        <taxon>Tremellales</taxon>
        <taxon>Cryptococcaceae</taxon>
        <taxon>Kwoniella</taxon>
    </lineage>
</organism>
<gene>
    <name evidence="1" type="ORF">I206_102357</name>
</gene>
<dbReference type="GeneID" id="30171073"/>
<name>A0AAJ8L2N6_9TREE</name>
<dbReference type="InterPro" id="IPR050177">
    <property type="entry name" value="Lipid_A_modif_metabolic_enz"/>
</dbReference>
<protein>
    <recommendedName>
        <fullName evidence="3">NAD-dependent epimerase/dehydratase domain-containing protein</fullName>
    </recommendedName>
</protein>
<evidence type="ECO:0000313" key="2">
    <source>
        <dbReference type="Proteomes" id="UP000094020"/>
    </source>
</evidence>
<reference evidence="1" key="1">
    <citation type="submission" date="2013-07" db="EMBL/GenBank/DDBJ databases">
        <authorList>
            <consortium name="The Broad Institute Genome Sequencing Platform"/>
            <person name="Cuomo C."/>
            <person name="Litvintseva A."/>
            <person name="Chen Y."/>
            <person name="Heitman J."/>
            <person name="Sun S."/>
            <person name="Springer D."/>
            <person name="Dromer F."/>
            <person name="Young S.K."/>
            <person name="Zeng Q."/>
            <person name="Gargeya S."/>
            <person name="Fitzgerald M."/>
            <person name="Abouelleil A."/>
            <person name="Alvarado L."/>
            <person name="Berlin A.M."/>
            <person name="Chapman S.B."/>
            <person name="Dewar J."/>
            <person name="Goldberg J."/>
            <person name="Griggs A."/>
            <person name="Gujja S."/>
            <person name="Hansen M."/>
            <person name="Howarth C."/>
            <person name="Imamovic A."/>
            <person name="Larimer J."/>
            <person name="McCowan C."/>
            <person name="Murphy C."/>
            <person name="Pearson M."/>
            <person name="Priest M."/>
            <person name="Roberts A."/>
            <person name="Saif S."/>
            <person name="Shea T."/>
            <person name="Sykes S."/>
            <person name="Wortman J."/>
            <person name="Nusbaum C."/>
            <person name="Birren B."/>
        </authorList>
    </citation>
    <scope>NUCLEOTIDE SEQUENCE</scope>
    <source>
        <strain evidence="1">CBS 10737</strain>
    </source>
</reference>
<dbReference type="InterPro" id="IPR036291">
    <property type="entry name" value="NAD(P)-bd_dom_sf"/>
</dbReference>
<dbReference type="EMBL" id="CP144521">
    <property type="protein sequence ID" value="WWC68430.1"/>
    <property type="molecule type" value="Genomic_DNA"/>
</dbReference>
<evidence type="ECO:0008006" key="3">
    <source>
        <dbReference type="Google" id="ProtNLM"/>
    </source>
</evidence>
<reference evidence="1" key="2">
    <citation type="submission" date="2024-02" db="EMBL/GenBank/DDBJ databases">
        <title>Comparative genomics of Cryptococcus and Kwoniella reveals pathogenesis evolution and contrasting modes of karyotype evolution via chromosome fusion or intercentromeric recombination.</title>
        <authorList>
            <person name="Coelho M.A."/>
            <person name="David-Palma M."/>
            <person name="Shea T."/>
            <person name="Bowers K."/>
            <person name="McGinley-Smith S."/>
            <person name="Mohammad A.W."/>
            <person name="Gnirke A."/>
            <person name="Yurkov A.M."/>
            <person name="Nowrousian M."/>
            <person name="Sun S."/>
            <person name="Cuomo C.A."/>
            <person name="Heitman J."/>
        </authorList>
    </citation>
    <scope>NUCLEOTIDE SEQUENCE</scope>
    <source>
        <strain evidence="1">CBS 10737</strain>
    </source>
</reference>
<dbReference type="SUPFAM" id="SSF51735">
    <property type="entry name" value="NAD(P)-binding Rossmann-fold domains"/>
    <property type="match status" value="1"/>
</dbReference>
<dbReference type="RefSeq" id="XP_070058649.1">
    <property type="nucleotide sequence ID" value="XM_070202548.1"/>
</dbReference>
<dbReference type="KEGG" id="kpin:30171073"/>
<keyword evidence="2" id="KW-1185">Reference proteome</keyword>
<proteinExistence type="predicted"/>